<evidence type="ECO:0000256" key="3">
    <source>
        <dbReference type="ARBA" id="ARBA00023015"/>
    </source>
</evidence>
<keyword evidence="4" id="KW-0804">Transcription</keyword>
<proteinExistence type="inferred from homology"/>
<evidence type="ECO:0000313" key="8">
    <source>
        <dbReference type="Proteomes" id="UP000054350"/>
    </source>
</evidence>
<feature type="region of interest" description="Disordered" evidence="6">
    <location>
        <begin position="1"/>
        <end position="30"/>
    </location>
</feature>
<keyword evidence="8" id="KW-1185">Reference proteome</keyword>
<keyword evidence="3" id="KW-0805">Transcription regulation</keyword>
<evidence type="ECO:0000256" key="4">
    <source>
        <dbReference type="ARBA" id="ARBA00023163"/>
    </source>
</evidence>
<evidence type="ECO:0000256" key="6">
    <source>
        <dbReference type="SAM" id="MobiDB-lite"/>
    </source>
</evidence>
<accession>A0A0L0SKH2</accession>
<feature type="compositionally biased region" description="Low complexity" evidence="6">
    <location>
        <begin position="1"/>
        <end position="25"/>
    </location>
</feature>
<dbReference type="InterPro" id="IPR009332">
    <property type="entry name" value="Med22"/>
</dbReference>
<comment type="similarity">
    <text evidence="2">Belongs to the Mediator complex subunit 22 family.</text>
</comment>
<name>A0A0L0SKH2_ALLM3</name>
<dbReference type="Proteomes" id="UP000054350">
    <property type="component" value="Unassembled WGS sequence"/>
</dbReference>
<keyword evidence="5" id="KW-0539">Nucleus</keyword>
<evidence type="ECO:0000256" key="5">
    <source>
        <dbReference type="ARBA" id="ARBA00023242"/>
    </source>
</evidence>
<dbReference type="GO" id="GO:0003712">
    <property type="term" value="F:transcription coregulator activity"/>
    <property type="evidence" value="ECO:0007669"/>
    <property type="project" value="InterPro"/>
</dbReference>
<protein>
    <submittedName>
        <fullName evidence="7">Uncharacterized protein</fullName>
    </submittedName>
</protein>
<dbReference type="Pfam" id="PF06179">
    <property type="entry name" value="Med22"/>
    <property type="match status" value="1"/>
</dbReference>
<reference evidence="7 8" key="1">
    <citation type="submission" date="2009-11" db="EMBL/GenBank/DDBJ databases">
        <title>Annotation of Allomyces macrogynus ATCC 38327.</title>
        <authorList>
            <consortium name="The Broad Institute Genome Sequencing Platform"/>
            <person name="Russ C."/>
            <person name="Cuomo C."/>
            <person name="Burger G."/>
            <person name="Gray M.W."/>
            <person name="Holland P.W.H."/>
            <person name="King N."/>
            <person name="Lang F.B.F."/>
            <person name="Roger A.J."/>
            <person name="Ruiz-Trillo I."/>
            <person name="Young S.K."/>
            <person name="Zeng Q."/>
            <person name="Gargeya S."/>
            <person name="Fitzgerald M."/>
            <person name="Haas B."/>
            <person name="Abouelleil A."/>
            <person name="Alvarado L."/>
            <person name="Arachchi H.M."/>
            <person name="Berlin A."/>
            <person name="Chapman S.B."/>
            <person name="Gearin G."/>
            <person name="Goldberg J."/>
            <person name="Griggs A."/>
            <person name="Gujja S."/>
            <person name="Hansen M."/>
            <person name="Heiman D."/>
            <person name="Howarth C."/>
            <person name="Larimer J."/>
            <person name="Lui A."/>
            <person name="MacDonald P.J.P."/>
            <person name="McCowen C."/>
            <person name="Montmayeur A."/>
            <person name="Murphy C."/>
            <person name="Neiman D."/>
            <person name="Pearson M."/>
            <person name="Priest M."/>
            <person name="Roberts A."/>
            <person name="Saif S."/>
            <person name="Shea T."/>
            <person name="Sisk P."/>
            <person name="Stolte C."/>
            <person name="Sykes S."/>
            <person name="Wortman J."/>
            <person name="Nusbaum C."/>
            <person name="Birren B."/>
        </authorList>
    </citation>
    <scope>NUCLEOTIDE SEQUENCE [LARGE SCALE GENOMIC DNA]</scope>
    <source>
        <strain evidence="7 8">ATCC 38327</strain>
    </source>
</reference>
<evidence type="ECO:0000256" key="2">
    <source>
        <dbReference type="ARBA" id="ARBA00005942"/>
    </source>
</evidence>
<evidence type="ECO:0000256" key="1">
    <source>
        <dbReference type="ARBA" id="ARBA00004123"/>
    </source>
</evidence>
<sequence>MQAPGPGAPPNLAAAAASGATAPTPRGDDEWTRRLDADLRVLVSSLEDAIDMARIKTGGEDAKDRATLAREQLQLHHVAASALNAVYSLSTLATEVKQLLLLGDASTRLALAHRRAAIVTTATREANHALAAIVREVDEAMVELETCLWADCAPPSSPALPNPNA</sequence>
<dbReference type="EMBL" id="GG745341">
    <property type="protein sequence ID" value="KNE62987.1"/>
    <property type="molecule type" value="Genomic_DNA"/>
</dbReference>
<dbReference type="VEuPathDB" id="FungiDB:AMAG_08158"/>
<reference evidence="8" key="2">
    <citation type="submission" date="2009-11" db="EMBL/GenBank/DDBJ databases">
        <title>The Genome Sequence of Allomyces macrogynus strain ATCC 38327.</title>
        <authorList>
            <consortium name="The Broad Institute Genome Sequencing Platform"/>
            <person name="Russ C."/>
            <person name="Cuomo C."/>
            <person name="Shea T."/>
            <person name="Young S.K."/>
            <person name="Zeng Q."/>
            <person name="Koehrsen M."/>
            <person name="Haas B."/>
            <person name="Borodovsky M."/>
            <person name="Guigo R."/>
            <person name="Alvarado L."/>
            <person name="Berlin A."/>
            <person name="Borenstein D."/>
            <person name="Chen Z."/>
            <person name="Engels R."/>
            <person name="Freedman E."/>
            <person name="Gellesch M."/>
            <person name="Goldberg J."/>
            <person name="Griggs A."/>
            <person name="Gujja S."/>
            <person name="Heiman D."/>
            <person name="Hepburn T."/>
            <person name="Howarth C."/>
            <person name="Jen D."/>
            <person name="Larson L."/>
            <person name="Lewis B."/>
            <person name="Mehta T."/>
            <person name="Park D."/>
            <person name="Pearson M."/>
            <person name="Roberts A."/>
            <person name="Saif S."/>
            <person name="Shenoy N."/>
            <person name="Sisk P."/>
            <person name="Stolte C."/>
            <person name="Sykes S."/>
            <person name="Walk T."/>
            <person name="White J."/>
            <person name="Yandava C."/>
            <person name="Burger G."/>
            <person name="Gray M.W."/>
            <person name="Holland P.W.H."/>
            <person name="King N."/>
            <person name="Lang F.B.F."/>
            <person name="Roger A.J."/>
            <person name="Ruiz-Trillo I."/>
            <person name="Lander E."/>
            <person name="Nusbaum C."/>
        </authorList>
    </citation>
    <scope>NUCLEOTIDE SEQUENCE [LARGE SCALE GENOMIC DNA]</scope>
    <source>
        <strain evidence="8">ATCC 38327</strain>
    </source>
</reference>
<dbReference type="AlphaFoldDB" id="A0A0L0SKH2"/>
<dbReference type="OrthoDB" id="203279at2759"/>
<gene>
    <name evidence="7" type="ORF">AMAG_08158</name>
</gene>
<evidence type="ECO:0000313" key="7">
    <source>
        <dbReference type="EMBL" id="KNE62987.1"/>
    </source>
</evidence>
<dbReference type="GO" id="GO:0006357">
    <property type="term" value="P:regulation of transcription by RNA polymerase II"/>
    <property type="evidence" value="ECO:0007669"/>
    <property type="project" value="InterPro"/>
</dbReference>
<comment type="subcellular location">
    <subcellularLocation>
        <location evidence="1">Nucleus</location>
    </subcellularLocation>
</comment>
<organism evidence="7 8">
    <name type="scientific">Allomyces macrogynus (strain ATCC 38327)</name>
    <name type="common">Allomyces javanicus var. macrogynus</name>
    <dbReference type="NCBI Taxonomy" id="578462"/>
    <lineage>
        <taxon>Eukaryota</taxon>
        <taxon>Fungi</taxon>
        <taxon>Fungi incertae sedis</taxon>
        <taxon>Blastocladiomycota</taxon>
        <taxon>Blastocladiomycetes</taxon>
        <taxon>Blastocladiales</taxon>
        <taxon>Blastocladiaceae</taxon>
        <taxon>Allomyces</taxon>
    </lineage>
</organism>
<dbReference type="GO" id="GO:0016592">
    <property type="term" value="C:mediator complex"/>
    <property type="evidence" value="ECO:0007669"/>
    <property type="project" value="InterPro"/>
</dbReference>